<dbReference type="EMBL" id="WBWA01000003">
    <property type="protein sequence ID" value="KAB2666543.1"/>
    <property type="molecule type" value="Genomic_DNA"/>
</dbReference>
<evidence type="ECO:0000313" key="2">
    <source>
        <dbReference type="Proteomes" id="UP000430843"/>
    </source>
</evidence>
<reference evidence="1 2" key="1">
    <citation type="submission" date="2019-09" db="EMBL/GenBank/DDBJ databases">
        <title>Taxonomic organization of the family Brucellaceae based on a phylogenomic approach.</title>
        <authorList>
            <person name="Leclercq S."/>
            <person name="Cloeckaert A."/>
            <person name="Zygmunt M.S."/>
        </authorList>
    </citation>
    <scope>NUCLEOTIDE SEQUENCE [LARGE SCALE GENOMIC DNA]</scope>
    <source>
        <strain evidence="1 2">LMG 18957</strain>
    </source>
</reference>
<keyword evidence="2" id="KW-1185">Reference proteome</keyword>
<comment type="caution">
    <text evidence="1">The sequence shown here is derived from an EMBL/GenBank/DDBJ whole genome shotgun (WGS) entry which is preliminary data.</text>
</comment>
<dbReference type="RefSeq" id="WP_151677325.1">
    <property type="nucleotide sequence ID" value="NZ_WBWA01000003.1"/>
</dbReference>
<gene>
    <name evidence="1" type="ORF">F9K91_05000</name>
</gene>
<proteinExistence type="predicted"/>
<accession>A0A833FLL0</accession>
<protein>
    <submittedName>
        <fullName evidence="1">Uncharacterized protein</fullName>
    </submittedName>
</protein>
<dbReference type="AlphaFoldDB" id="A0A833FLL0"/>
<sequence>MKGIVAVAFLGAVLTGSYLVYANTQAVVEVVVTGKERITYGSGSEIRSKYLVFTETETFENTDSLFAGKFNSSDLYGYLRAGQACRFRVFGFRVPFLSMYRNVISASCDAAGGSDAIPNN</sequence>
<dbReference type="Proteomes" id="UP000430843">
    <property type="component" value="Unassembled WGS sequence"/>
</dbReference>
<evidence type="ECO:0000313" key="1">
    <source>
        <dbReference type="EMBL" id="KAB2666543.1"/>
    </source>
</evidence>
<organism evidence="1 2">
    <name type="scientific">Brucella tritici</name>
    <dbReference type="NCBI Taxonomy" id="94626"/>
    <lineage>
        <taxon>Bacteria</taxon>
        <taxon>Pseudomonadati</taxon>
        <taxon>Pseudomonadota</taxon>
        <taxon>Alphaproteobacteria</taxon>
        <taxon>Hyphomicrobiales</taxon>
        <taxon>Brucellaceae</taxon>
        <taxon>Brucella/Ochrobactrum group</taxon>
        <taxon>Brucella</taxon>
    </lineage>
</organism>
<name>A0A833FLL0_9HYPH</name>